<dbReference type="Pfam" id="PF00448">
    <property type="entry name" value="SRP54"/>
    <property type="match status" value="1"/>
</dbReference>
<comment type="function">
    <text evidence="12">Necessary for flagellar biosynthesis. May be involved in translocation of the flagellum.</text>
</comment>
<reference evidence="15 16" key="1">
    <citation type="submission" date="2022-04" db="EMBL/GenBank/DDBJ databases">
        <title>Halobacillus sp. isolated from saltern.</title>
        <authorList>
            <person name="Won M."/>
            <person name="Lee C.-M."/>
            <person name="Woen H.-Y."/>
            <person name="Kwon S.-W."/>
        </authorList>
    </citation>
    <scope>NUCLEOTIDE SEQUENCE [LARGE SCALE GENOMIC DNA]</scope>
    <source>
        <strain evidence="15 16">SSBR10-3</strain>
    </source>
</reference>
<sequence length="363" mass="41054">MKVKKYQAANMPEVMKKVRQDLGPDAVILNSKNIKVGGFLGMFKKVNTEVVAALDPAPELQKASRAPVEKTGTSQVKSSYSDSEVMQEIKLLKSLVLKQQEDALFSPAYQSLYMYLLSQDVEQEHAKMLTSLADEYQLADEEGNLDKKYMHKLAVDYLKPFMNSRSLPDRQYVHFVGPTGVGKTTTIAKLAAEAVLNFDLKVAFITTDTYRIAAIEQLKTYAKLLNIPLEVAYSHTDYLKAREKFIDYDLVLIDTAGRNYKDGYFVNELNGLITTDDQTTTYLVVSMTSKYQDIKEIYQQFQTIQMNEVIFTKLDEASSIGPLINLLLENEMKLAYLTTGQNVPDDFITASSETVVEKLMEDW</sequence>
<evidence type="ECO:0000313" key="16">
    <source>
        <dbReference type="Proteomes" id="UP000831787"/>
    </source>
</evidence>
<evidence type="ECO:0000256" key="12">
    <source>
        <dbReference type="ARBA" id="ARBA00025337"/>
    </source>
</evidence>
<keyword evidence="15" id="KW-0969">Cilium</keyword>
<dbReference type="SUPFAM" id="SSF52540">
    <property type="entry name" value="P-loop containing nucleoside triphosphate hydrolases"/>
    <property type="match status" value="1"/>
</dbReference>
<keyword evidence="10" id="KW-0472">Membrane</keyword>
<evidence type="ECO:0000256" key="10">
    <source>
        <dbReference type="ARBA" id="ARBA00023136"/>
    </source>
</evidence>
<dbReference type="Gene3D" id="1.20.120.1380">
    <property type="entry name" value="Flagellar FlhF biosynthesis protein, N domain"/>
    <property type="match status" value="1"/>
</dbReference>
<keyword evidence="5" id="KW-1003">Cell membrane</keyword>
<keyword evidence="11" id="KW-1006">Bacterial flagellum protein export</keyword>
<keyword evidence="7" id="KW-1005">Bacterial flagellum biogenesis</keyword>
<dbReference type="InterPro" id="IPR027417">
    <property type="entry name" value="P-loop_NTPase"/>
</dbReference>
<keyword evidence="6" id="KW-0547">Nucleotide-binding</keyword>
<dbReference type="EMBL" id="CP095073">
    <property type="protein sequence ID" value="UOQ43038.1"/>
    <property type="molecule type" value="Genomic_DNA"/>
</dbReference>
<evidence type="ECO:0000256" key="3">
    <source>
        <dbReference type="ARBA" id="ARBA00014919"/>
    </source>
</evidence>
<dbReference type="PANTHER" id="PTHR43134:SF3">
    <property type="entry name" value="FLAGELLAR BIOSYNTHESIS PROTEIN FLHF"/>
    <property type="match status" value="1"/>
</dbReference>
<evidence type="ECO:0000256" key="13">
    <source>
        <dbReference type="NCBIfam" id="TIGR03499"/>
    </source>
</evidence>
<evidence type="ECO:0000256" key="2">
    <source>
        <dbReference type="ARBA" id="ARBA00008531"/>
    </source>
</evidence>
<evidence type="ECO:0000256" key="6">
    <source>
        <dbReference type="ARBA" id="ARBA00022741"/>
    </source>
</evidence>
<name>A0ABY4EGM0_9BACI</name>
<dbReference type="CDD" id="cd17873">
    <property type="entry name" value="FlhF"/>
    <property type="match status" value="1"/>
</dbReference>
<protein>
    <recommendedName>
        <fullName evidence="3 13">Flagellar biosynthesis protein FlhF</fullName>
    </recommendedName>
</protein>
<keyword evidence="4" id="KW-0813">Transport</keyword>
<evidence type="ECO:0000256" key="7">
    <source>
        <dbReference type="ARBA" id="ARBA00022795"/>
    </source>
</evidence>
<dbReference type="RefSeq" id="WP_244708398.1">
    <property type="nucleotide sequence ID" value="NZ_CP095073.1"/>
</dbReference>
<comment type="subcellular location">
    <subcellularLocation>
        <location evidence="1">Cell membrane</location>
        <topology evidence="1">Peripheral membrane protein</topology>
        <orientation evidence="1">Cytoplasmic side</orientation>
    </subcellularLocation>
</comment>
<dbReference type="SMART" id="SM00962">
    <property type="entry name" value="SRP54"/>
    <property type="match status" value="1"/>
</dbReference>
<keyword evidence="15" id="KW-0966">Cell projection</keyword>
<evidence type="ECO:0000256" key="5">
    <source>
        <dbReference type="ARBA" id="ARBA00022475"/>
    </source>
</evidence>
<keyword evidence="9" id="KW-0342">GTP-binding</keyword>
<feature type="domain" description="SRP54-type proteins GTP-binding" evidence="14">
    <location>
        <begin position="170"/>
        <end position="361"/>
    </location>
</feature>
<evidence type="ECO:0000259" key="14">
    <source>
        <dbReference type="SMART" id="SM00962"/>
    </source>
</evidence>
<comment type="similarity">
    <text evidence="2">Belongs to the GTP-binding SRP family.</text>
</comment>
<dbReference type="Proteomes" id="UP000831787">
    <property type="component" value="Chromosome"/>
</dbReference>
<keyword evidence="8" id="KW-0653">Protein transport</keyword>
<dbReference type="InterPro" id="IPR020006">
    <property type="entry name" value="FlhF"/>
</dbReference>
<dbReference type="Gene3D" id="3.40.50.300">
    <property type="entry name" value="P-loop containing nucleotide triphosphate hydrolases"/>
    <property type="match status" value="1"/>
</dbReference>
<evidence type="ECO:0000256" key="1">
    <source>
        <dbReference type="ARBA" id="ARBA00004413"/>
    </source>
</evidence>
<evidence type="ECO:0000313" key="15">
    <source>
        <dbReference type="EMBL" id="UOQ43038.1"/>
    </source>
</evidence>
<evidence type="ECO:0000256" key="11">
    <source>
        <dbReference type="ARBA" id="ARBA00023225"/>
    </source>
</evidence>
<gene>
    <name evidence="15" type="primary">flhF</name>
    <name evidence="15" type="ORF">MUN89_13900</name>
</gene>
<dbReference type="InterPro" id="IPR000897">
    <property type="entry name" value="SRP54_GTPase_dom"/>
</dbReference>
<evidence type="ECO:0000256" key="8">
    <source>
        <dbReference type="ARBA" id="ARBA00022927"/>
    </source>
</evidence>
<proteinExistence type="inferred from homology"/>
<dbReference type="InterPro" id="IPR047040">
    <property type="entry name" value="FlhF__GTPase_dom"/>
</dbReference>
<accession>A0ABY4EGM0</accession>
<organism evidence="15 16">
    <name type="scientific">Halobacillus salinarum</name>
    <dbReference type="NCBI Taxonomy" id="2932257"/>
    <lineage>
        <taxon>Bacteria</taxon>
        <taxon>Bacillati</taxon>
        <taxon>Bacillota</taxon>
        <taxon>Bacilli</taxon>
        <taxon>Bacillales</taxon>
        <taxon>Bacillaceae</taxon>
        <taxon>Halobacillus</taxon>
    </lineage>
</organism>
<evidence type="ECO:0000256" key="9">
    <source>
        <dbReference type="ARBA" id="ARBA00023134"/>
    </source>
</evidence>
<evidence type="ECO:0000256" key="4">
    <source>
        <dbReference type="ARBA" id="ARBA00022448"/>
    </source>
</evidence>
<dbReference type="PANTHER" id="PTHR43134">
    <property type="entry name" value="SIGNAL RECOGNITION PARTICLE RECEPTOR SUBUNIT ALPHA"/>
    <property type="match status" value="1"/>
</dbReference>
<keyword evidence="15" id="KW-0282">Flagellum</keyword>
<keyword evidence="16" id="KW-1185">Reference proteome</keyword>
<dbReference type="NCBIfam" id="TIGR03499">
    <property type="entry name" value="FlhF"/>
    <property type="match status" value="1"/>
</dbReference>